<organism evidence="1">
    <name type="scientific">mine drainage metagenome</name>
    <dbReference type="NCBI Taxonomy" id="410659"/>
    <lineage>
        <taxon>unclassified sequences</taxon>
        <taxon>metagenomes</taxon>
        <taxon>ecological metagenomes</taxon>
    </lineage>
</organism>
<protein>
    <submittedName>
        <fullName evidence="1">Uncharacterized protein</fullName>
    </submittedName>
</protein>
<evidence type="ECO:0000313" key="1">
    <source>
        <dbReference type="EMBL" id="OIQ68714.1"/>
    </source>
</evidence>
<accession>A0A1J5PBX8</accession>
<proteinExistence type="predicted"/>
<sequence length="63" mass="7637">MNKAMSRKLDYAGKRFSLAKLLNEFPKERPNELLFDRAGEKMQFEERMNKLREISNRLNQIKY</sequence>
<gene>
    <name evidence="1" type="ORF">GALL_496910</name>
</gene>
<dbReference type="AlphaFoldDB" id="A0A1J5PBX8"/>
<comment type="caution">
    <text evidence="1">The sequence shown here is derived from an EMBL/GenBank/DDBJ whole genome shotgun (WGS) entry which is preliminary data.</text>
</comment>
<reference evidence="1" key="1">
    <citation type="submission" date="2016-10" db="EMBL/GenBank/DDBJ databases">
        <title>Sequence of Gallionella enrichment culture.</title>
        <authorList>
            <person name="Poehlein A."/>
            <person name="Muehling M."/>
            <person name="Daniel R."/>
        </authorList>
    </citation>
    <scope>NUCLEOTIDE SEQUENCE</scope>
</reference>
<dbReference type="EMBL" id="MLJW01005148">
    <property type="protein sequence ID" value="OIQ68714.1"/>
    <property type="molecule type" value="Genomic_DNA"/>
</dbReference>
<name>A0A1J5PBX8_9ZZZZ</name>